<accession>A0A1G9A9P0</accession>
<dbReference type="Proteomes" id="UP000198629">
    <property type="component" value="Unassembled WGS sequence"/>
</dbReference>
<dbReference type="RefSeq" id="WP_091470181.1">
    <property type="nucleotide sequence ID" value="NZ_FNFX01000001.1"/>
</dbReference>
<name>A0A1G9A9P0_9PROT</name>
<keyword evidence="3" id="KW-0489">Methyltransferase</keyword>
<feature type="domain" description="DNA methylase adenine-specific" evidence="2">
    <location>
        <begin position="103"/>
        <end position="224"/>
    </location>
</feature>
<evidence type="ECO:0000313" key="3">
    <source>
        <dbReference type="EMBL" id="SDK23971.1"/>
    </source>
</evidence>
<dbReference type="InterPro" id="IPR029063">
    <property type="entry name" value="SAM-dependent_MTases_sf"/>
</dbReference>
<protein>
    <submittedName>
        <fullName evidence="3">N-6 DNA Methylase</fullName>
    </submittedName>
</protein>
<dbReference type="Gene3D" id="3.40.50.150">
    <property type="entry name" value="Vaccinia Virus protein VP39"/>
    <property type="match status" value="1"/>
</dbReference>
<evidence type="ECO:0000313" key="4">
    <source>
        <dbReference type="Proteomes" id="UP000198629"/>
    </source>
</evidence>
<keyword evidence="4" id="KW-1185">Reference proteome</keyword>
<dbReference type="STRING" id="492660.SAMN05192566_0763"/>
<sequence length="269" mass="30401">MNKKSKKVDSKKSISKLIQQIIQVSNRKNNPKEIIDDIIQLTFNCVFSGGFQYADNLHVQYWVDQSLLRELTEYKTDLEAWELLKEATMIFIELHKKSEPFTDIIGEMYDEYLGQVLGQFLTPSDLATALASITLALGGNNQITSHTVIGDTCGCGAGSLVLGSLRVIYQTQGKEALKHLEIVNMDLDSRMVQLSSIQIVLHCMFHGLEINSLNTHWGNTLTEYGGRKDGSSTMAVYWKSNRNSLSYSCEVIGMEEKDDYKEYTEKKYA</sequence>
<organism evidence="3 4">
    <name type="scientific">Methylophilus rhizosphaerae</name>
    <dbReference type="NCBI Taxonomy" id="492660"/>
    <lineage>
        <taxon>Bacteria</taxon>
        <taxon>Pseudomonadati</taxon>
        <taxon>Pseudomonadota</taxon>
        <taxon>Betaproteobacteria</taxon>
        <taxon>Nitrosomonadales</taxon>
        <taxon>Methylophilaceae</taxon>
        <taxon>Methylophilus</taxon>
    </lineage>
</organism>
<dbReference type="GO" id="GO:0008170">
    <property type="term" value="F:N-methyltransferase activity"/>
    <property type="evidence" value="ECO:0007669"/>
    <property type="project" value="InterPro"/>
</dbReference>
<dbReference type="GO" id="GO:0003677">
    <property type="term" value="F:DNA binding"/>
    <property type="evidence" value="ECO:0007669"/>
    <property type="project" value="InterPro"/>
</dbReference>
<dbReference type="GO" id="GO:0032259">
    <property type="term" value="P:methylation"/>
    <property type="evidence" value="ECO:0007669"/>
    <property type="project" value="UniProtKB-KW"/>
</dbReference>
<proteinExistence type="inferred from homology"/>
<dbReference type="SUPFAM" id="SSF53335">
    <property type="entry name" value="S-adenosyl-L-methionine-dependent methyltransferases"/>
    <property type="match status" value="1"/>
</dbReference>
<comment type="similarity">
    <text evidence="1">Belongs to the N(4)/N(6)-methyltransferase family.</text>
</comment>
<gene>
    <name evidence="3" type="ORF">SAMN05192566_0763</name>
</gene>
<dbReference type="EMBL" id="FNFX01000001">
    <property type="protein sequence ID" value="SDK23971.1"/>
    <property type="molecule type" value="Genomic_DNA"/>
</dbReference>
<dbReference type="OrthoDB" id="9784823at2"/>
<dbReference type="Pfam" id="PF02384">
    <property type="entry name" value="N6_Mtase"/>
    <property type="match status" value="1"/>
</dbReference>
<dbReference type="AlphaFoldDB" id="A0A1G9A9P0"/>
<dbReference type="InterPro" id="IPR003356">
    <property type="entry name" value="DNA_methylase_A-5"/>
</dbReference>
<reference evidence="4" key="1">
    <citation type="submission" date="2016-10" db="EMBL/GenBank/DDBJ databases">
        <authorList>
            <person name="Varghese N."/>
            <person name="Submissions S."/>
        </authorList>
    </citation>
    <scope>NUCLEOTIDE SEQUENCE [LARGE SCALE GENOMIC DNA]</scope>
    <source>
        <strain evidence="4">CBMB127</strain>
    </source>
</reference>
<evidence type="ECO:0000256" key="1">
    <source>
        <dbReference type="ARBA" id="ARBA00006594"/>
    </source>
</evidence>
<keyword evidence="3" id="KW-0808">Transferase</keyword>
<evidence type="ECO:0000259" key="2">
    <source>
        <dbReference type="Pfam" id="PF02384"/>
    </source>
</evidence>